<protein>
    <submittedName>
        <fullName evidence="2">Uncharacterized protein</fullName>
    </submittedName>
</protein>
<dbReference type="EMBL" id="VSSQ01128274">
    <property type="protein sequence ID" value="MPN57116.1"/>
    <property type="molecule type" value="Genomic_DNA"/>
</dbReference>
<feature type="region of interest" description="Disordered" evidence="1">
    <location>
        <begin position="24"/>
        <end position="55"/>
    </location>
</feature>
<evidence type="ECO:0000313" key="2">
    <source>
        <dbReference type="EMBL" id="MPN57116.1"/>
    </source>
</evidence>
<accession>A0A645J0Y3</accession>
<feature type="compositionally biased region" description="Basic and acidic residues" evidence="1">
    <location>
        <begin position="38"/>
        <end position="49"/>
    </location>
</feature>
<sequence length="126" mass="13461">MVCAGAWRRTGLWKGYRHAELQGGHPSGVGRAGPIADTTRKNTARDASRHVQGLSEPEVSDVLPEAGLQVISGPGKGSHGLHAVALTACVADGLIRRIRLECPGRVPFDRQATANEHFFMAYRPGP</sequence>
<gene>
    <name evidence="2" type="ORF">SDC9_204810</name>
</gene>
<comment type="caution">
    <text evidence="2">The sequence shown here is derived from an EMBL/GenBank/DDBJ whole genome shotgun (WGS) entry which is preliminary data.</text>
</comment>
<dbReference type="AlphaFoldDB" id="A0A645J0Y3"/>
<name>A0A645J0Y3_9ZZZZ</name>
<proteinExistence type="predicted"/>
<reference evidence="2" key="1">
    <citation type="submission" date="2019-08" db="EMBL/GenBank/DDBJ databases">
        <authorList>
            <person name="Kucharzyk K."/>
            <person name="Murdoch R.W."/>
            <person name="Higgins S."/>
            <person name="Loffler F."/>
        </authorList>
    </citation>
    <scope>NUCLEOTIDE SEQUENCE</scope>
</reference>
<evidence type="ECO:0000256" key="1">
    <source>
        <dbReference type="SAM" id="MobiDB-lite"/>
    </source>
</evidence>
<organism evidence="2">
    <name type="scientific">bioreactor metagenome</name>
    <dbReference type="NCBI Taxonomy" id="1076179"/>
    <lineage>
        <taxon>unclassified sequences</taxon>
        <taxon>metagenomes</taxon>
        <taxon>ecological metagenomes</taxon>
    </lineage>
</organism>